<dbReference type="InterPro" id="IPR044068">
    <property type="entry name" value="CB"/>
</dbReference>
<dbReference type="Gene3D" id="1.10.443.10">
    <property type="entry name" value="Intergrase catalytic core"/>
    <property type="match status" value="1"/>
</dbReference>
<sequence length="196" mass="22656">MAVEINPIRPAEAKRMYLDARKHEVAKSTVEGYHYRLKQFIRWCEDVKEISNLNELSGRDIQWFKTWRRDEGDLKPVTLESNLDTLSLLLRWCESVNAVKPNLHEKVEALTSTLDKSDEQADSILTSDEAEALIQYQRKFEYASCPHVIVEILWHTGIRLGALRALDVDDYDSTAEHLTLSHRPDTETPLKNHNEG</sequence>
<protein>
    <recommendedName>
        <fullName evidence="4">Core-binding (CB) domain-containing protein</fullName>
    </recommendedName>
</protein>
<dbReference type="GO" id="GO:0015074">
    <property type="term" value="P:DNA integration"/>
    <property type="evidence" value="ECO:0007669"/>
    <property type="project" value="InterPro"/>
</dbReference>
<dbReference type="Pfam" id="PF13495">
    <property type="entry name" value="Phage_int_SAM_4"/>
    <property type="match status" value="1"/>
</dbReference>
<dbReference type="PROSITE" id="PS51900">
    <property type="entry name" value="CB"/>
    <property type="match status" value="1"/>
</dbReference>
<evidence type="ECO:0000313" key="5">
    <source>
        <dbReference type="EMBL" id="ABQ75821.1"/>
    </source>
</evidence>
<dbReference type="InterPro" id="IPR013762">
    <property type="entry name" value="Integrase-like_cat_sf"/>
</dbReference>
<dbReference type="Gene3D" id="1.10.150.130">
    <property type="match status" value="1"/>
</dbReference>
<dbReference type="EMBL" id="EF583985">
    <property type="protein sequence ID" value="ABQ75821.1"/>
    <property type="molecule type" value="Genomic_DNA"/>
</dbReference>
<evidence type="ECO:0000256" key="3">
    <source>
        <dbReference type="PROSITE-ProRule" id="PRU01248"/>
    </source>
</evidence>
<dbReference type="InterPro" id="IPR004107">
    <property type="entry name" value="Integrase_SAM-like_N"/>
</dbReference>
<evidence type="ECO:0000259" key="4">
    <source>
        <dbReference type="PROSITE" id="PS51900"/>
    </source>
</evidence>
<dbReference type="GO" id="GO:0006310">
    <property type="term" value="P:DNA recombination"/>
    <property type="evidence" value="ECO:0007669"/>
    <property type="project" value="UniProtKB-KW"/>
</dbReference>
<dbReference type="SUPFAM" id="SSF56349">
    <property type="entry name" value="DNA breaking-rejoining enzymes"/>
    <property type="match status" value="1"/>
</dbReference>
<name>A5YS64_9EURY</name>
<evidence type="ECO:0000256" key="1">
    <source>
        <dbReference type="ARBA" id="ARBA00023125"/>
    </source>
</evidence>
<dbReference type="InterPro" id="IPR011010">
    <property type="entry name" value="DNA_brk_join_enz"/>
</dbReference>
<dbReference type="InterPro" id="IPR010998">
    <property type="entry name" value="Integrase_recombinase_N"/>
</dbReference>
<dbReference type="GO" id="GO:0003677">
    <property type="term" value="F:DNA binding"/>
    <property type="evidence" value="ECO:0007669"/>
    <property type="project" value="UniProtKB-UniRule"/>
</dbReference>
<dbReference type="AlphaFoldDB" id="A5YS64"/>
<organism evidence="5">
    <name type="scientific">uncultured haloarchaeon</name>
    <dbReference type="NCBI Taxonomy" id="160804"/>
    <lineage>
        <taxon>Archaea</taxon>
        <taxon>Methanobacteriati</taxon>
        <taxon>Methanobacteriota</taxon>
        <taxon>Stenosarchaea group</taxon>
        <taxon>Halobacteria</taxon>
        <taxon>Halobacteriales</taxon>
        <taxon>Halobacteriaceae</taxon>
        <taxon>environmental samples</taxon>
    </lineage>
</organism>
<keyword evidence="1 3" id="KW-0238">DNA-binding</keyword>
<evidence type="ECO:0000256" key="2">
    <source>
        <dbReference type="ARBA" id="ARBA00023172"/>
    </source>
</evidence>
<proteinExistence type="predicted"/>
<feature type="domain" description="Core-binding (CB)" evidence="4">
    <location>
        <begin position="8"/>
        <end position="94"/>
    </location>
</feature>
<reference evidence="5" key="1">
    <citation type="journal article" date="2007" name="ISME J.">
        <title>Genomic plasticity in prokaryotes: the case of the square haloarchaeon.</title>
        <authorList>
            <person name="Cuadros-Orellana S."/>
            <person name="Martin-Cuadrado A.B."/>
            <person name="Legault B."/>
            <person name="D'Auria G."/>
            <person name="Zhaxybayeva O."/>
            <person name="Papke R.T."/>
            <person name="Rodriguez-Valera F."/>
        </authorList>
    </citation>
    <scope>NUCLEOTIDE SEQUENCE</scope>
</reference>
<keyword evidence="2" id="KW-0233">DNA recombination</keyword>
<accession>A5YS64</accession>